<dbReference type="EMBL" id="JALNTZ010002296">
    <property type="protein sequence ID" value="KAJ3618745.1"/>
    <property type="molecule type" value="Genomic_DNA"/>
</dbReference>
<sequence length="237" mass="27119">MDEVGSKLHAKGITELANFLRSFAQQNNVNFVVATHSPFMINMDYLEELRIIENDEKNNASIVDNFTVGGKEKDVIGNIADALTIEQFVITNPKNIVIFVEGITDYEYLTKFKQLYKNLFEHEITFLPIQGVKTKNQTELREMIEKLGDIRLKPFFLVDGDDAGSKFIEETKDLNCEVKTLSNIDSKFKVIEDLFDGEDKVKFASEKGFNGAIEFKRTVDFDDISEKTKANFKKVFE</sequence>
<proteinExistence type="predicted"/>
<dbReference type="Proteomes" id="UP001168821">
    <property type="component" value="Unassembled WGS sequence"/>
</dbReference>
<protein>
    <submittedName>
        <fullName evidence="1">Uncharacterized protein</fullName>
    </submittedName>
</protein>
<reference evidence="1" key="1">
    <citation type="journal article" date="2023" name="G3 (Bethesda)">
        <title>Whole genome assemblies of Zophobas morio and Tenebrio molitor.</title>
        <authorList>
            <person name="Kaur S."/>
            <person name="Stinson S.A."/>
            <person name="diCenzo G.C."/>
        </authorList>
    </citation>
    <scope>NUCLEOTIDE SEQUENCE</scope>
    <source>
        <strain evidence="1">QUZm001</strain>
    </source>
</reference>
<keyword evidence="2" id="KW-1185">Reference proteome</keyword>
<dbReference type="AlphaFoldDB" id="A0AA38LZL0"/>
<accession>A0AA38LZL0</accession>
<organism evidence="1 2">
    <name type="scientific">Zophobas morio</name>
    <dbReference type="NCBI Taxonomy" id="2755281"/>
    <lineage>
        <taxon>Eukaryota</taxon>
        <taxon>Metazoa</taxon>
        <taxon>Ecdysozoa</taxon>
        <taxon>Arthropoda</taxon>
        <taxon>Hexapoda</taxon>
        <taxon>Insecta</taxon>
        <taxon>Pterygota</taxon>
        <taxon>Neoptera</taxon>
        <taxon>Endopterygota</taxon>
        <taxon>Coleoptera</taxon>
        <taxon>Polyphaga</taxon>
        <taxon>Cucujiformia</taxon>
        <taxon>Tenebrionidae</taxon>
        <taxon>Zophobas</taxon>
    </lineage>
</organism>
<evidence type="ECO:0000313" key="1">
    <source>
        <dbReference type="EMBL" id="KAJ3618745.1"/>
    </source>
</evidence>
<gene>
    <name evidence="1" type="ORF">Zmor_008757</name>
</gene>
<evidence type="ECO:0000313" key="2">
    <source>
        <dbReference type="Proteomes" id="UP001168821"/>
    </source>
</evidence>
<comment type="caution">
    <text evidence="1">The sequence shown here is derived from an EMBL/GenBank/DDBJ whole genome shotgun (WGS) entry which is preliminary data.</text>
</comment>
<name>A0AA38LZL0_9CUCU</name>